<feature type="region of interest" description="Disordered" evidence="1">
    <location>
        <begin position="81"/>
        <end position="111"/>
    </location>
</feature>
<dbReference type="AlphaFoldDB" id="A0A3L6PLL7"/>
<name>A0A3L6PLL7_PANMI</name>
<dbReference type="Proteomes" id="UP000275267">
    <property type="component" value="Unassembled WGS sequence"/>
</dbReference>
<evidence type="ECO:0000313" key="3">
    <source>
        <dbReference type="Proteomes" id="UP000275267"/>
    </source>
</evidence>
<evidence type="ECO:0000313" key="2">
    <source>
        <dbReference type="EMBL" id="RLM60718.1"/>
    </source>
</evidence>
<protein>
    <submittedName>
        <fullName evidence="2">Uncharacterized protein</fullName>
    </submittedName>
</protein>
<dbReference type="EMBL" id="PQIB02000016">
    <property type="protein sequence ID" value="RLM60718.1"/>
    <property type="molecule type" value="Genomic_DNA"/>
</dbReference>
<gene>
    <name evidence="2" type="ORF">C2845_PM14G01700</name>
</gene>
<sequence length="111" mass="11951">MRPCIRARFLPLSSLNLPKSPATSSVSHGQQQQSAPSSTVGTPAQSLEEELTKCAKAMSMEGSRLAATDLDAFLSMGSRRCAESMHGRGPPRPRSLRGQYQLPMRLPLPAS</sequence>
<comment type="caution">
    <text evidence="2">The sequence shown here is derived from an EMBL/GenBank/DDBJ whole genome shotgun (WGS) entry which is preliminary data.</text>
</comment>
<evidence type="ECO:0000256" key="1">
    <source>
        <dbReference type="SAM" id="MobiDB-lite"/>
    </source>
</evidence>
<feature type="region of interest" description="Disordered" evidence="1">
    <location>
        <begin position="15"/>
        <end position="47"/>
    </location>
</feature>
<proteinExistence type="predicted"/>
<organism evidence="2 3">
    <name type="scientific">Panicum miliaceum</name>
    <name type="common">Proso millet</name>
    <name type="synonym">Broomcorn millet</name>
    <dbReference type="NCBI Taxonomy" id="4540"/>
    <lineage>
        <taxon>Eukaryota</taxon>
        <taxon>Viridiplantae</taxon>
        <taxon>Streptophyta</taxon>
        <taxon>Embryophyta</taxon>
        <taxon>Tracheophyta</taxon>
        <taxon>Spermatophyta</taxon>
        <taxon>Magnoliopsida</taxon>
        <taxon>Liliopsida</taxon>
        <taxon>Poales</taxon>
        <taxon>Poaceae</taxon>
        <taxon>PACMAD clade</taxon>
        <taxon>Panicoideae</taxon>
        <taxon>Panicodae</taxon>
        <taxon>Paniceae</taxon>
        <taxon>Panicinae</taxon>
        <taxon>Panicum</taxon>
        <taxon>Panicum sect. Panicum</taxon>
    </lineage>
</organism>
<keyword evidence="3" id="KW-1185">Reference proteome</keyword>
<accession>A0A3L6PLL7</accession>
<reference evidence="3" key="1">
    <citation type="journal article" date="2019" name="Nat. Commun.">
        <title>The genome of broomcorn millet.</title>
        <authorList>
            <person name="Zou C."/>
            <person name="Miki D."/>
            <person name="Li D."/>
            <person name="Tang Q."/>
            <person name="Xiao L."/>
            <person name="Rajput S."/>
            <person name="Deng P."/>
            <person name="Jia W."/>
            <person name="Huang R."/>
            <person name="Zhang M."/>
            <person name="Sun Y."/>
            <person name="Hu J."/>
            <person name="Fu X."/>
            <person name="Schnable P.S."/>
            <person name="Li F."/>
            <person name="Zhang H."/>
            <person name="Feng B."/>
            <person name="Zhu X."/>
            <person name="Liu R."/>
            <person name="Schnable J.C."/>
            <person name="Zhu J.-K."/>
            <person name="Zhang H."/>
        </authorList>
    </citation>
    <scope>NUCLEOTIDE SEQUENCE [LARGE SCALE GENOMIC DNA]</scope>
</reference>
<feature type="compositionally biased region" description="Polar residues" evidence="1">
    <location>
        <begin position="22"/>
        <end position="45"/>
    </location>
</feature>